<keyword evidence="1" id="KW-1133">Transmembrane helix</keyword>
<keyword evidence="1" id="KW-0472">Membrane</keyword>
<accession>A0ABQ1Y498</accession>
<reference evidence="3" key="1">
    <citation type="journal article" date="2019" name="Int. J. Syst. Evol. Microbiol.">
        <title>The Global Catalogue of Microorganisms (GCM) 10K type strain sequencing project: providing services to taxonomists for standard genome sequencing and annotation.</title>
        <authorList>
            <consortium name="The Broad Institute Genomics Platform"/>
            <consortium name="The Broad Institute Genome Sequencing Center for Infectious Disease"/>
            <person name="Wu L."/>
            <person name="Ma J."/>
        </authorList>
    </citation>
    <scope>NUCLEOTIDE SEQUENCE [LARGE SCALE GENOMIC DNA]</scope>
    <source>
        <strain evidence="3">CGMCC 1.12769</strain>
    </source>
</reference>
<keyword evidence="3" id="KW-1185">Reference proteome</keyword>
<dbReference type="RefSeq" id="WP_188535062.1">
    <property type="nucleotide sequence ID" value="NZ_BMFT01000001.1"/>
</dbReference>
<gene>
    <name evidence="2" type="ORF">GCM10008013_02640</name>
</gene>
<sequence length="69" mass="7318">MNKQKVKAFIKDESGDFSVKGIAVTIAVILIIGFAVTVITGGEFIKTAVEAVWNMLLGGLQNMFGTSTP</sequence>
<evidence type="ECO:0000313" key="2">
    <source>
        <dbReference type="EMBL" id="GGH10997.1"/>
    </source>
</evidence>
<evidence type="ECO:0000256" key="1">
    <source>
        <dbReference type="SAM" id="Phobius"/>
    </source>
</evidence>
<comment type="caution">
    <text evidence="2">The sequence shown here is derived from an EMBL/GenBank/DDBJ whole genome shotgun (WGS) entry which is preliminary data.</text>
</comment>
<proteinExistence type="predicted"/>
<dbReference type="Proteomes" id="UP000659344">
    <property type="component" value="Unassembled WGS sequence"/>
</dbReference>
<feature type="transmembrane region" description="Helical" evidence="1">
    <location>
        <begin position="21"/>
        <end position="45"/>
    </location>
</feature>
<protein>
    <submittedName>
        <fullName evidence="2">Uncharacterized protein</fullName>
    </submittedName>
</protein>
<dbReference type="EMBL" id="BMFT01000001">
    <property type="protein sequence ID" value="GGH10997.1"/>
    <property type="molecule type" value="Genomic_DNA"/>
</dbReference>
<name>A0ABQ1Y498_9BACL</name>
<keyword evidence="1" id="KW-0812">Transmembrane</keyword>
<evidence type="ECO:0000313" key="3">
    <source>
        <dbReference type="Proteomes" id="UP000659344"/>
    </source>
</evidence>
<organism evidence="2 3">
    <name type="scientific">Paenibacillus segetis</name>
    <dbReference type="NCBI Taxonomy" id="1325360"/>
    <lineage>
        <taxon>Bacteria</taxon>
        <taxon>Bacillati</taxon>
        <taxon>Bacillota</taxon>
        <taxon>Bacilli</taxon>
        <taxon>Bacillales</taxon>
        <taxon>Paenibacillaceae</taxon>
        <taxon>Paenibacillus</taxon>
    </lineage>
</organism>